<evidence type="ECO:0000259" key="2">
    <source>
        <dbReference type="Pfam" id="PF01855"/>
    </source>
</evidence>
<dbReference type="Pfam" id="PF01855">
    <property type="entry name" value="POR_N"/>
    <property type="match status" value="1"/>
</dbReference>
<dbReference type="InterPro" id="IPR029061">
    <property type="entry name" value="THDP-binding"/>
</dbReference>
<dbReference type="Gene3D" id="3.40.50.970">
    <property type="match status" value="1"/>
</dbReference>
<dbReference type="SUPFAM" id="SSF52518">
    <property type="entry name" value="Thiamin diphosphate-binding fold (THDP-binding)"/>
    <property type="match status" value="1"/>
</dbReference>
<protein>
    <submittedName>
        <fullName evidence="4">3-methyl-2-oxobutanoate dehydrogenase subunit VorB</fullName>
    </submittedName>
</protein>
<dbReference type="PANTHER" id="PTHR43088">
    <property type="entry name" value="SUBUNIT OF PYRUVATE:FLAVODOXIN OXIDOREDUCTASE-RELATED"/>
    <property type="match status" value="1"/>
</dbReference>
<dbReference type="RefSeq" id="WP_194449188.1">
    <property type="nucleotide sequence ID" value="NZ_CP063849.1"/>
</dbReference>
<evidence type="ECO:0000259" key="3">
    <source>
        <dbReference type="Pfam" id="PF17147"/>
    </source>
</evidence>
<dbReference type="InterPro" id="IPR009014">
    <property type="entry name" value="Transketo_C/PFOR_II"/>
</dbReference>
<feature type="domain" description="Pyruvate:ferredoxin oxidoreductase core" evidence="3">
    <location>
        <begin position="245"/>
        <end position="339"/>
    </location>
</feature>
<dbReference type="PANTHER" id="PTHR43088:SF1">
    <property type="entry name" value="SUBUNIT OF PYRUVATE:FLAVODOXIN OXIDOREDUCTASE"/>
    <property type="match status" value="1"/>
</dbReference>
<evidence type="ECO:0000313" key="4">
    <source>
        <dbReference type="EMBL" id="QOY87521.1"/>
    </source>
</evidence>
<dbReference type="CDD" id="cd07034">
    <property type="entry name" value="TPP_PYR_PFOR_IOR-alpha_like"/>
    <property type="match status" value="1"/>
</dbReference>
<dbReference type="InterPro" id="IPR033412">
    <property type="entry name" value="PFOR_II"/>
</dbReference>
<dbReference type="Pfam" id="PF17147">
    <property type="entry name" value="PFOR_II"/>
    <property type="match status" value="1"/>
</dbReference>
<dbReference type="Gene3D" id="3.40.50.920">
    <property type="match status" value="1"/>
</dbReference>
<dbReference type="KEGG" id="pfer:IRI77_33005"/>
<dbReference type="InterPro" id="IPR002880">
    <property type="entry name" value="Pyrv_Fd/Flavodoxin_OxRdtase_N"/>
</dbReference>
<evidence type="ECO:0000256" key="1">
    <source>
        <dbReference type="ARBA" id="ARBA00023002"/>
    </source>
</evidence>
<dbReference type="SUPFAM" id="SSF52922">
    <property type="entry name" value="TK C-terminal domain-like"/>
    <property type="match status" value="1"/>
</dbReference>
<keyword evidence="5" id="KW-1185">Reference proteome</keyword>
<reference evidence="4 5" key="1">
    <citation type="submission" date="2020-10" db="EMBL/GenBank/DDBJ databases">
        <title>Complete genome sequence of Paludibaculum fermentans P105T, a facultatively anaerobic acidobacterium capable of dissimilatory Fe(III) reduction.</title>
        <authorList>
            <person name="Dedysh S.N."/>
            <person name="Beletsky A.V."/>
            <person name="Kulichevskaya I.S."/>
            <person name="Mardanov A.V."/>
            <person name="Ravin N.V."/>
        </authorList>
    </citation>
    <scope>NUCLEOTIDE SEQUENCE [LARGE SCALE GENOMIC DNA]</scope>
    <source>
        <strain evidence="4 5">P105</strain>
    </source>
</reference>
<feature type="domain" description="Pyruvate flavodoxin/ferredoxin oxidoreductase pyrimidine binding" evidence="2">
    <location>
        <begin position="15"/>
        <end position="185"/>
    </location>
</feature>
<gene>
    <name evidence="4" type="ORF">IRI77_33005</name>
</gene>
<evidence type="ECO:0000313" key="5">
    <source>
        <dbReference type="Proteomes" id="UP000593892"/>
    </source>
</evidence>
<dbReference type="Proteomes" id="UP000593892">
    <property type="component" value="Chromosome"/>
</dbReference>
<sequence length="347" mass="37514">MPKQLIKGNEALVKGAVLAGCRAFYGYPITPANEIAESAAVYLPQAGGVFLQAESEVAAINMVYGGASAGVRTMTASSGPGMSLMCEGISYIAGAELPCVIANIMRGGPGLGNIAPEQSDYFQAVKGGGHGCYHALVLAPASAQEMCDLTFLGFDLADKYRNPVIVLADGCLGQMMEPVEFPTTPRAPRTPDWAVDGTAATRPNLISSIYLQPDDLEKHVLKLDAKYKRAHIEETRWENYRTDDAELVFVGYGIVARILKSVVEKLRVQGIRAGLLRPITLYPFPTLELRRLAGQAHQFFVVEMSTGQMVEDVRLAVEGRRSVEFYGRCGGNIPTAEEIVEEVFAHV</sequence>
<organism evidence="4 5">
    <name type="scientific">Paludibaculum fermentans</name>
    <dbReference type="NCBI Taxonomy" id="1473598"/>
    <lineage>
        <taxon>Bacteria</taxon>
        <taxon>Pseudomonadati</taxon>
        <taxon>Acidobacteriota</taxon>
        <taxon>Terriglobia</taxon>
        <taxon>Bryobacterales</taxon>
        <taxon>Bryobacteraceae</taxon>
        <taxon>Paludibaculum</taxon>
    </lineage>
</organism>
<dbReference type="EMBL" id="CP063849">
    <property type="protein sequence ID" value="QOY87521.1"/>
    <property type="molecule type" value="Genomic_DNA"/>
</dbReference>
<accession>A0A7S7NPQ8</accession>
<name>A0A7S7NPQ8_PALFE</name>
<dbReference type="GO" id="GO:0016491">
    <property type="term" value="F:oxidoreductase activity"/>
    <property type="evidence" value="ECO:0007669"/>
    <property type="project" value="UniProtKB-KW"/>
</dbReference>
<dbReference type="InterPro" id="IPR052368">
    <property type="entry name" value="2-oxoacid_oxidoreductase"/>
</dbReference>
<dbReference type="AlphaFoldDB" id="A0A7S7NPQ8"/>
<dbReference type="NCBIfam" id="NF005507">
    <property type="entry name" value="PRK07119.1"/>
    <property type="match status" value="1"/>
</dbReference>
<proteinExistence type="predicted"/>
<keyword evidence="1" id="KW-0560">Oxidoreductase</keyword>